<dbReference type="Proteomes" id="UP000824179">
    <property type="component" value="Unassembled WGS sequence"/>
</dbReference>
<reference evidence="3" key="2">
    <citation type="journal article" date="2021" name="PeerJ">
        <title>Extensive microbial diversity within the chicken gut microbiome revealed by metagenomics and culture.</title>
        <authorList>
            <person name="Gilroy R."/>
            <person name="Ravi A."/>
            <person name="Getino M."/>
            <person name="Pursley I."/>
            <person name="Horton D.L."/>
            <person name="Alikhan N.F."/>
            <person name="Baker D."/>
            <person name="Gharbi K."/>
            <person name="Hall N."/>
            <person name="Watson M."/>
            <person name="Adriaenssens E.M."/>
            <person name="Foster-Nyarko E."/>
            <person name="Jarju S."/>
            <person name="Secka A."/>
            <person name="Antonio M."/>
            <person name="Oren A."/>
            <person name="Chaudhuri R.R."/>
            <person name="La Ragione R."/>
            <person name="Hildebrand F."/>
            <person name="Pallen M.J."/>
        </authorList>
    </citation>
    <scope>NUCLEOTIDE SEQUENCE</scope>
    <source>
        <strain evidence="3">ChiW25-3613</strain>
    </source>
</reference>
<dbReference type="EMBL" id="DVHB01000062">
    <property type="protein sequence ID" value="HIR39455.1"/>
    <property type="molecule type" value="Genomic_DNA"/>
</dbReference>
<dbReference type="InterPro" id="IPR006027">
    <property type="entry name" value="NusB_RsmB_TIM44"/>
</dbReference>
<keyword evidence="1" id="KW-0694">RNA-binding</keyword>
<evidence type="ECO:0000313" key="4">
    <source>
        <dbReference type="Proteomes" id="UP000824179"/>
    </source>
</evidence>
<feature type="domain" description="NusB/RsmB/TIM44" evidence="2">
    <location>
        <begin position="4"/>
        <end position="128"/>
    </location>
</feature>
<dbReference type="SUPFAM" id="SSF48013">
    <property type="entry name" value="NusB-like"/>
    <property type="match status" value="1"/>
</dbReference>
<dbReference type="InterPro" id="IPR035926">
    <property type="entry name" value="NusB-like_sf"/>
</dbReference>
<comment type="caution">
    <text evidence="3">The sequence shown here is derived from an EMBL/GenBank/DDBJ whole genome shotgun (WGS) entry which is preliminary data.</text>
</comment>
<sequence length="134" mass="14898">MRTKARETLFKILFSSQFVQPVDKSFRLGLYRAGELNEDDVKYCDRVLSLIEEHSADISSLIDKKSLAFPEARLFPADRSVLFIAIAEILYCDDVPDKVAASEAANIASRYSSEKSASFISGILSAVISDKKNL</sequence>
<protein>
    <submittedName>
        <fullName evidence="3">Transcription antitermination protein NusB</fullName>
    </submittedName>
</protein>
<dbReference type="Pfam" id="PF01029">
    <property type="entry name" value="NusB"/>
    <property type="match status" value="1"/>
</dbReference>
<dbReference type="GO" id="GO:0006355">
    <property type="term" value="P:regulation of DNA-templated transcription"/>
    <property type="evidence" value="ECO:0007669"/>
    <property type="project" value="InterPro"/>
</dbReference>
<reference evidence="3" key="1">
    <citation type="submission" date="2020-10" db="EMBL/GenBank/DDBJ databases">
        <authorList>
            <person name="Gilroy R."/>
        </authorList>
    </citation>
    <scope>NUCLEOTIDE SEQUENCE</scope>
    <source>
        <strain evidence="3">ChiW25-3613</strain>
    </source>
</reference>
<evidence type="ECO:0000259" key="2">
    <source>
        <dbReference type="Pfam" id="PF01029"/>
    </source>
</evidence>
<dbReference type="GO" id="GO:0003723">
    <property type="term" value="F:RNA binding"/>
    <property type="evidence" value="ECO:0007669"/>
    <property type="project" value="UniProtKB-KW"/>
</dbReference>
<evidence type="ECO:0000256" key="1">
    <source>
        <dbReference type="ARBA" id="ARBA00022884"/>
    </source>
</evidence>
<dbReference type="AlphaFoldDB" id="A0A9D1AFV5"/>
<accession>A0A9D1AFV5</accession>
<gene>
    <name evidence="3" type="ORF">IAB90_03635</name>
</gene>
<proteinExistence type="predicted"/>
<organism evidence="3 4">
    <name type="scientific">Candidatus Coproplasma stercoripullorum</name>
    <dbReference type="NCBI Taxonomy" id="2840751"/>
    <lineage>
        <taxon>Bacteria</taxon>
        <taxon>Bacillati</taxon>
        <taxon>Bacillota</taxon>
        <taxon>Clostridia</taxon>
        <taxon>Eubacteriales</taxon>
        <taxon>Candidatus Coproplasma</taxon>
    </lineage>
</organism>
<evidence type="ECO:0000313" key="3">
    <source>
        <dbReference type="EMBL" id="HIR39455.1"/>
    </source>
</evidence>
<dbReference type="Gene3D" id="1.10.940.10">
    <property type="entry name" value="NusB-like"/>
    <property type="match status" value="1"/>
</dbReference>
<name>A0A9D1AFV5_9FIRM</name>